<feature type="non-terminal residue" evidence="1">
    <location>
        <position position="1"/>
    </location>
</feature>
<dbReference type="EMBL" id="GEDG01027497">
    <property type="protein sequence ID" value="JAP13810.1"/>
    <property type="molecule type" value="Transcribed_RNA"/>
</dbReference>
<dbReference type="EMBL" id="GEDG01026896">
    <property type="protein sequence ID" value="JAP14205.1"/>
    <property type="molecule type" value="Transcribed_RNA"/>
</dbReference>
<reference evidence="1" key="1">
    <citation type="submission" date="2015-12" db="EMBL/GenBank/DDBJ databases">
        <title>Gene expression during late stages of embryo sac development: a critical building block for successful pollen-pistil interactions.</title>
        <authorList>
            <person name="Liu Y."/>
            <person name="Joly V."/>
            <person name="Sabar M."/>
            <person name="Matton D.P."/>
        </authorList>
    </citation>
    <scope>NUCLEOTIDE SEQUENCE</scope>
</reference>
<evidence type="ECO:0000313" key="1">
    <source>
        <dbReference type="EMBL" id="JAP13810.1"/>
    </source>
</evidence>
<dbReference type="AlphaFoldDB" id="A0A0V0H089"/>
<name>A0A0V0H089_SOLCH</name>
<proteinExistence type="predicted"/>
<organism evidence="1">
    <name type="scientific">Solanum chacoense</name>
    <name type="common">Chaco potato</name>
    <dbReference type="NCBI Taxonomy" id="4108"/>
    <lineage>
        <taxon>Eukaryota</taxon>
        <taxon>Viridiplantae</taxon>
        <taxon>Streptophyta</taxon>
        <taxon>Embryophyta</taxon>
        <taxon>Tracheophyta</taxon>
        <taxon>Spermatophyta</taxon>
        <taxon>Magnoliopsida</taxon>
        <taxon>eudicotyledons</taxon>
        <taxon>Gunneridae</taxon>
        <taxon>Pentapetalae</taxon>
        <taxon>asterids</taxon>
        <taxon>lamiids</taxon>
        <taxon>Solanales</taxon>
        <taxon>Solanaceae</taxon>
        <taxon>Solanoideae</taxon>
        <taxon>Solaneae</taxon>
        <taxon>Solanum</taxon>
    </lineage>
</organism>
<accession>A0A0V0H089</accession>
<protein>
    <submittedName>
        <fullName evidence="1">Putative ovule protein</fullName>
    </submittedName>
</protein>
<sequence length="62" mass="7236">KGRLSQCFNHSPKISPIRSIKHLKMKRVKSIYTCYAERICLKYGRVTAMALVQMIMKHTNLL</sequence>